<evidence type="ECO:0000313" key="1">
    <source>
        <dbReference type="EMBL" id="QHW29411.1"/>
    </source>
</evidence>
<accession>A0A6C0NTH4</accession>
<dbReference type="Proteomes" id="UP000479114">
    <property type="component" value="Chromosome"/>
</dbReference>
<keyword evidence="2" id="KW-1185">Reference proteome</keyword>
<evidence type="ECO:0000313" key="2">
    <source>
        <dbReference type="Proteomes" id="UP000479114"/>
    </source>
</evidence>
<dbReference type="EMBL" id="CP048286">
    <property type="protein sequence ID" value="QHW29411.1"/>
    <property type="molecule type" value="Genomic_DNA"/>
</dbReference>
<organism evidence="1 2">
    <name type="scientific">Paenibacillus rhizovicinus</name>
    <dbReference type="NCBI Taxonomy" id="2704463"/>
    <lineage>
        <taxon>Bacteria</taxon>
        <taxon>Bacillati</taxon>
        <taxon>Bacillota</taxon>
        <taxon>Bacilli</taxon>
        <taxon>Bacillales</taxon>
        <taxon>Paenibacillaceae</taxon>
        <taxon>Paenibacillus</taxon>
    </lineage>
</organism>
<name>A0A6C0NTH4_9BACL</name>
<dbReference type="KEGG" id="prz:GZH47_00250"/>
<gene>
    <name evidence="1" type="ORF">GZH47_00250</name>
</gene>
<proteinExistence type="predicted"/>
<dbReference type="AlphaFoldDB" id="A0A6C0NTH4"/>
<dbReference type="RefSeq" id="WP_162637981.1">
    <property type="nucleotide sequence ID" value="NZ_CP048286.1"/>
</dbReference>
<protein>
    <submittedName>
        <fullName evidence="1">Uncharacterized protein</fullName>
    </submittedName>
</protein>
<reference evidence="1 2" key="1">
    <citation type="submission" date="2020-02" db="EMBL/GenBank/DDBJ databases">
        <title>Paenibacillus sp. nov., isolated from rhizosphere soil of tomato.</title>
        <authorList>
            <person name="Weon H.-Y."/>
            <person name="Lee S.A."/>
        </authorList>
    </citation>
    <scope>NUCLEOTIDE SEQUENCE [LARGE SCALE GENOMIC DNA]</scope>
    <source>
        <strain evidence="1 2">14171R-81</strain>
    </source>
</reference>
<sequence>MGLRRPEECTSSHNTDGGAIHSLVQYTHLTGMSLIETMGYTGDAFRLIIDRESVEVGSYSFFDWKLRHSKALECLGFTTRTTGNQTNIAPTPEELEEGLQFVQESIDRGIPALGWDLFMPEWGVIYGYDDEKRVLQCRDMGGDGELPYEKLGRGEVTELYVLAIAGSRPLRKTDMLANGLRVGIAHALEPYAELDRGSHRNGLAAYDAWIEAFTNRSADPFGNSVMTMKAADAREFAALFLELIANQWEESAPHDAHLREKAFEAAVHYRNLAERLAELRDMFPFPSGGSPNEEGTANYTIRLLQEAKSAEAAGVGSLQQMLECLETKVSQP</sequence>